<dbReference type="InterPro" id="IPR023210">
    <property type="entry name" value="NADP_OxRdtase_dom"/>
</dbReference>
<protein>
    <submittedName>
        <fullName evidence="4">Aldo/keto reductase</fullName>
    </submittedName>
</protein>
<dbReference type="RefSeq" id="WP_212688915.1">
    <property type="nucleotide sequence ID" value="NZ_JAGSPN010000013.1"/>
</dbReference>
<comment type="caution">
    <text evidence="4">The sequence shown here is derived from an EMBL/GenBank/DDBJ whole genome shotgun (WGS) entry which is preliminary data.</text>
</comment>
<evidence type="ECO:0000313" key="4">
    <source>
        <dbReference type="EMBL" id="MBR7783644.1"/>
    </source>
</evidence>
<dbReference type="GO" id="GO:0005737">
    <property type="term" value="C:cytoplasm"/>
    <property type="evidence" value="ECO:0007669"/>
    <property type="project" value="TreeGrafter"/>
</dbReference>
<feature type="compositionally biased region" description="Low complexity" evidence="2">
    <location>
        <begin position="13"/>
        <end position="23"/>
    </location>
</feature>
<proteinExistence type="predicted"/>
<dbReference type="AlphaFoldDB" id="A0A941DP62"/>
<sequence length="349" mass="38336">MHTNHFSNSVSASPLSLPQPLPQRQLGRQGPWIGALGLGCMGMSEFYGSSDEAQSLATLQYAIDHGVSMLDTADMYGPYTNEELLGRAIRGQRDKVLIASKFGIVRDPAQPQSRGVNASPAYLRTSVEGSLRRLGTEVIDLYYLHRMDPQVPIEDTVGAMADLVNAGKIRYIGLSEASADTIRRAHAVHPLTAVQSEYSLWTRDPEDAVLECCRQLGIAFVAYSPLGRGFLSGAIRSPEQFDADDYRRHSPRFQGENFTKNLQLVTQVEQLAEQYRCTASQLALVWVLAQGEHIIPIPGTRRIANLATNLAALSLRLSAADLQRLNAVFPPQAVAGSRYPEQVMAMVNR</sequence>
<feature type="compositionally biased region" description="Polar residues" evidence="2">
    <location>
        <begin position="1"/>
        <end position="12"/>
    </location>
</feature>
<evidence type="ECO:0000256" key="2">
    <source>
        <dbReference type="SAM" id="MobiDB-lite"/>
    </source>
</evidence>
<evidence type="ECO:0000256" key="1">
    <source>
        <dbReference type="ARBA" id="ARBA00023002"/>
    </source>
</evidence>
<organism evidence="4 5">
    <name type="scientific">Undibacterium luofuense</name>
    <dbReference type="NCBI Taxonomy" id="2828733"/>
    <lineage>
        <taxon>Bacteria</taxon>
        <taxon>Pseudomonadati</taxon>
        <taxon>Pseudomonadota</taxon>
        <taxon>Betaproteobacteria</taxon>
        <taxon>Burkholderiales</taxon>
        <taxon>Oxalobacteraceae</taxon>
        <taxon>Undibacterium</taxon>
    </lineage>
</organism>
<dbReference type="SUPFAM" id="SSF51430">
    <property type="entry name" value="NAD(P)-linked oxidoreductase"/>
    <property type="match status" value="1"/>
</dbReference>
<dbReference type="EMBL" id="JAGSPN010000013">
    <property type="protein sequence ID" value="MBR7783644.1"/>
    <property type="molecule type" value="Genomic_DNA"/>
</dbReference>
<evidence type="ECO:0000259" key="3">
    <source>
        <dbReference type="Pfam" id="PF00248"/>
    </source>
</evidence>
<dbReference type="InterPro" id="IPR050791">
    <property type="entry name" value="Aldo-Keto_reductase"/>
</dbReference>
<dbReference type="CDD" id="cd19076">
    <property type="entry name" value="AKR_AKR13A_13D"/>
    <property type="match status" value="1"/>
</dbReference>
<dbReference type="GO" id="GO:0016491">
    <property type="term" value="F:oxidoreductase activity"/>
    <property type="evidence" value="ECO:0007669"/>
    <property type="project" value="UniProtKB-KW"/>
</dbReference>
<evidence type="ECO:0000313" key="5">
    <source>
        <dbReference type="Proteomes" id="UP000680067"/>
    </source>
</evidence>
<dbReference type="PANTHER" id="PTHR43625">
    <property type="entry name" value="AFLATOXIN B1 ALDEHYDE REDUCTASE"/>
    <property type="match status" value="1"/>
</dbReference>
<keyword evidence="5" id="KW-1185">Reference proteome</keyword>
<name>A0A941DP62_9BURK</name>
<feature type="domain" description="NADP-dependent oxidoreductase" evidence="3">
    <location>
        <begin position="36"/>
        <end position="327"/>
    </location>
</feature>
<gene>
    <name evidence="4" type="ORF">KDM89_15975</name>
</gene>
<dbReference type="Proteomes" id="UP000680067">
    <property type="component" value="Unassembled WGS sequence"/>
</dbReference>
<feature type="region of interest" description="Disordered" evidence="2">
    <location>
        <begin position="1"/>
        <end position="23"/>
    </location>
</feature>
<reference evidence="4" key="1">
    <citation type="submission" date="2021-04" db="EMBL/GenBank/DDBJ databases">
        <title>novel species isolated from subtropical streams in China.</title>
        <authorList>
            <person name="Lu H."/>
        </authorList>
    </citation>
    <scope>NUCLEOTIDE SEQUENCE</scope>
    <source>
        <strain evidence="4">LFS511W</strain>
    </source>
</reference>
<dbReference type="PANTHER" id="PTHR43625:SF40">
    <property type="entry name" value="ALDO-KETO REDUCTASE YAKC [NADP(+)]"/>
    <property type="match status" value="1"/>
</dbReference>
<keyword evidence="1" id="KW-0560">Oxidoreductase</keyword>
<dbReference type="Pfam" id="PF00248">
    <property type="entry name" value="Aldo_ket_red"/>
    <property type="match status" value="1"/>
</dbReference>
<dbReference type="Gene3D" id="3.20.20.100">
    <property type="entry name" value="NADP-dependent oxidoreductase domain"/>
    <property type="match status" value="1"/>
</dbReference>
<dbReference type="InterPro" id="IPR036812">
    <property type="entry name" value="NAD(P)_OxRdtase_dom_sf"/>
</dbReference>
<accession>A0A941DP62</accession>